<dbReference type="Proteomes" id="UP000887159">
    <property type="component" value="Unassembled WGS sequence"/>
</dbReference>
<dbReference type="EMBL" id="BMAU01021292">
    <property type="protein sequence ID" value="GFY10040.1"/>
    <property type="molecule type" value="Genomic_DNA"/>
</dbReference>
<gene>
    <name evidence="1" type="ORF">TNCV_3699981</name>
</gene>
<keyword evidence="2" id="KW-1185">Reference proteome</keyword>
<protein>
    <submittedName>
        <fullName evidence="1">Uncharacterized protein</fullName>
    </submittedName>
</protein>
<comment type="caution">
    <text evidence="1">The sequence shown here is derived from an EMBL/GenBank/DDBJ whole genome shotgun (WGS) entry which is preliminary data.</text>
</comment>
<evidence type="ECO:0000313" key="2">
    <source>
        <dbReference type="Proteomes" id="UP000887159"/>
    </source>
</evidence>
<sequence length="178" mass="19547">MPPLKFAAPGRGPLCPALEPSLIGHLKNARAWLLDHLTLSTDWRCHLSRVFMESSALEQVVAIHSGMATEWAGVVVVGIPTGDVISRVFMESSALEQVVAIHSGMATEWAGLVSSQGMIWDRHCDSLSLNIPDLRELMEEVITKRNILAASHKVFDPLGITGPVLLLPKHWLQSLWKS</sequence>
<name>A0A8X6VL08_TRICX</name>
<reference evidence="1" key="1">
    <citation type="submission" date="2020-08" db="EMBL/GenBank/DDBJ databases">
        <title>Multicomponent nature underlies the extraordinary mechanical properties of spider dragline silk.</title>
        <authorList>
            <person name="Kono N."/>
            <person name="Nakamura H."/>
            <person name="Mori M."/>
            <person name="Yoshida Y."/>
            <person name="Ohtoshi R."/>
            <person name="Malay A.D."/>
            <person name="Moran D.A.P."/>
            <person name="Tomita M."/>
            <person name="Numata K."/>
            <person name="Arakawa K."/>
        </authorList>
    </citation>
    <scope>NUCLEOTIDE SEQUENCE</scope>
</reference>
<evidence type="ECO:0000313" key="1">
    <source>
        <dbReference type="EMBL" id="GFY10040.1"/>
    </source>
</evidence>
<dbReference type="Pfam" id="PF05380">
    <property type="entry name" value="Peptidase_A17"/>
    <property type="match status" value="1"/>
</dbReference>
<dbReference type="InterPro" id="IPR008042">
    <property type="entry name" value="Retrotrans_Pao"/>
</dbReference>
<proteinExistence type="predicted"/>
<accession>A0A8X6VL08</accession>
<dbReference type="AlphaFoldDB" id="A0A8X6VL08"/>
<organism evidence="1 2">
    <name type="scientific">Trichonephila clavipes</name>
    <name type="common">Golden silk orbweaver</name>
    <name type="synonym">Nephila clavipes</name>
    <dbReference type="NCBI Taxonomy" id="2585209"/>
    <lineage>
        <taxon>Eukaryota</taxon>
        <taxon>Metazoa</taxon>
        <taxon>Ecdysozoa</taxon>
        <taxon>Arthropoda</taxon>
        <taxon>Chelicerata</taxon>
        <taxon>Arachnida</taxon>
        <taxon>Araneae</taxon>
        <taxon>Araneomorphae</taxon>
        <taxon>Entelegynae</taxon>
        <taxon>Araneoidea</taxon>
        <taxon>Nephilidae</taxon>
        <taxon>Trichonephila</taxon>
    </lineage>
</organism>